<evidence type="ECO:0000313" key="1">
    <source>
        <dbReference type="EMBL" id="KAI3678423.1"/>
    </source>
</evidence>
<reference evidence="1 2" key="2">
    <citation type="journal article" date="2022" name="Mol. Ecol. Resour.">
        <title>The genomes of chicory, endive, great burdock and yacon provide insights into Asteraceae paleo-polyploidization history and plant inulin production.</title>
        <authorList>
            <person name="Fan W."/>
            <person name="Wang S."/>
            <person name="Wang H."/>
            <person name="Wang A."/>
            <person name="Jiang F."/>
            <person name="Liu H."/>
            <person name="Zhao H."/>
            <person name="Xu D."/>
            <person name="Zhang Y."/>
        </authorList>
    </citation>
    <scope>NUCLEOTIDE SEQUENCE [LARGE SCALE GENOMIC DNA]</scope>
    <source>
        <strain evidence="2">cv. Niubang</strain>
    </source>
</reference>
<comment type="caution">
    <text evidence="1">The sequence shown here is derived from an EMBL/GenBank/DDBJ whole genome shotgun (WGS) entry which is preliminary data.</text>
</comment>
<protein>
    <submittedName>
        <fullName evidence="1">Uncharacterized protein</fullName>
    </submittedName>
</protein>
<name>A0ACB8Y2Z1_ARCLA</name>
<organism evidence="1 2">
    <name type="scientific">Arctium lappa</name>
    <name type="common">Greater burdock</name>
    <name type="synonym">Lappa major</name>
    <dbReference type="NCBI Taxonomy" id="4217"/>
    <lineage>
        <taxon>Eukaryota</taxon>
        <taxon>Viridiplantae</taxon>
        <taxon>Streptophyta</taxon>
        <taxon>Embryophyta</taxon>
        <taxon>Tracheophyta</taxon>
        <taxon>Spermatophyta</taxon>
        <taxon>Magnoliopsida</taxon>
        <taxon>eudicotyledons</taxon>
        <taxon>Gunneridae</taxon>
        <taxon>Pentapetalae</taxon>
        <taxon>asterids</taxon>
        <taxon>campanulids</taxon>
        <taxon>Asterales</taxon>
        <taxon>Asteraceae</taxon>
        <taxon>Carduoideae</taxon>
        <taxon>Cardueae</taxon>
        <taxon>Arctiinae</taxon>
        <taxon>Arctium</taxon>
    </lineage>
</organism>
<dbReference type="Proteomes" id="UP001055879">
    <property type="component" value="Linkage Group LG14"/>
</dbReference>
<reference evidence="2" key="1">
    <citation type="journal article" date="2022" name="Mol. Ecol. Resour.">
        <title>The genomes of chicory, endive, great burdock and yacon provide insights into Asteraceae palaeo-polyploidization history and plant inulin production.</title>
        <authorList>
            <person name="Fan W."/>
            <person name="Wang S."/>
            <person name="Wang H."/>
            <person name="Wang A."/>
            <person name="Jiang F."/>
            <person name="Liu H."/>
            <person name="Zhao H."/>
            <person name="Xu D."/>
            <person name="Zhang Y."/>
        </authorList>
    </citation>
    <scope>NUCLEOTIDE SEQUENCE [LARGE SCALE GENOMIC DNA]</scope>
    <source>
        <strain evidence="2">cv. Niubang</strain>
    </source>
</reference>
<keyword evidence="2" id="KW-1185">Reference proteome</keyword>
<proteinExistence type="predicted"/>
<gene>
    <name evidence="1" type="ORF">L6452_37714</name>
</gene>
<sequence length="153" mass="17091">MCDCNALSSDVVPLFGDFNLPSIFAGRICDLVASGITLNVFERAYYDGGVASYAAEVNNCNLPHFAFHSKENVSMCILQYMDHYVITMGLVHMVRKCHMCEIVFNSQSFGVVSTSNAFIIDLGIFLCPDICGIVIRKNLVLYLNHLQQVDEFF</sequence>
<evidence type="ECO:0000313" key="2">
    <source>
        <dbReference type="Proteomes" id="UP001055879"/>
    </source>
</evidence>
<accession>A0ACB8Y2Z1</accession>
<dbReference type="EMBL" id="CM042060">
    <property type="protein sequence ID" value="KAI3678423.1"/>
    <property type="molecule type" value="Genomic_DNA"/>
</dbReference>